<dbReference type="Gene3D" id="3.60.10.10">
    <property type="entry name" value="Endonuclease/exonuclease/phosphatase"/>
    <property type="match status" value="1"/>
</dbReference>
<organism evidence="3 4">
    <name type="scientific">Kineococcus xinjiangensis</name>
    <dbReference type="NCBI Taxonomy" id="512762"/>
    <lineage>
        <taxon>Bacteria</taxon>
        <taxon>Bacillati</taxon>
        <taxon>Actinomycetota</taxon>
        <taxon>Actinomycetes</taxon>
        <taxon>Kineosporiales</taxon>
        <taxon>Kineosporiaceae</taxon>
        <taxon>Kineococcus</taxon>
    </lineage>
</organism>
<evidence type="ECO:0000256" key="1">
    <source>
        <dbReference type="SAM" id="Phobius"/>
    </source>
</evidence>
<keyword evidence="3" id="KW-0269">Exonuclease</keyword>
<keyword evidence="1" id="KW-0472">Membrane</keyword>
<feature type="transmembrane region" description="Helical" evidence="1">
    <location>
        <begin position="51"/>
        <end position="75"/>
    </location>
</feature>
<dbReference type="Pfam" id="PF03372">
    <property type="entry name" value="Exo_endo_phos"/>
    <property type="match status" value="1"/>
</dbReference>
<dbReference type="EMBL" id="PTJD01000012">
    <property type="protein sequence ID" value="PPK92834.1"/>
    <property type="molecule type" value="Genomic_DNA"/>
</dbReference>
<dbReference type="Proteomes" id="UP000239485">
    <property type="component" value="Unassembled WGS sequence"/>
</dbReference>
<comment type="caution">
    <text evidence="3">The sequence shown here is derived from an EMBL/GenBank/DDBJ whole genome shotgun (WGS) entry which is preliminary data.</text>
</comment>
<accession>A0A2S6IF35</accession>
<keyword evidence="1" id="KW-0812">Transmembrane</keyword>
<dbReference type="InterPro" id="IPR036691">
    <property type="entry name" value="Endo/exonu/phosph_ase_sf"/>
</dbReference>
<evidence type="ECO:0000259" key="2">
    <source>
        <dbReference type="Pfam" id="PF03372"/>
    </source>
</evidence>
<keyword evidence="1" id="KW-1133">Transmembrane helix</keyword>
<feature type="transmembrane region" description="Helical" evidence="1">
    <location>
        <begin position="82"/>
        <end position="101"/>
    </location>
</feature>
<dbReference type="AlphaFoldDB" id="A0A2S6IF35"/>
<sequence>MRVAAAGVRHRGGVAVSFRRAACTATTAVLAAGALTIVEPALLGLAGTRPWLYAAAFPVPRVLGLAAVTVLLGAVALRARGAAPAAGALALATAVSGAVVLHRGAGAGELPAAEAGDVTVVTVNTEFSRADVQAVASLVLRTQADVVTMPETTARFAGEVAAAVRTGGGPALQVLAHEGRGPENTSTSLLVSDRWGPYRKLPARELPMRLGAVAAVPVAGDGPPLAAVHPYPPVGEGLPTWEAEGLAAVRWCETHPGALVGGDFNATPDHPALRALGECVDVSVATGTGSRGTWPSRVPALLGAPIDHVLADARRWRPVASAVVDVPGTDHRAVVARVRPS</sequence>
<keyword evidence="3" id="KW-0540">Nuclease</keyword>
<keyword evidence="3" id="KW-0378">Hydrolase</keyword>
<dbReference type="GO" id="GO:0004527">
    <property type="term" value="F:exonuclease activity"/>
    <property type="evidence" value="ECO:0007669"/>
    <property type="project" value="UniProtKB-KW"/>
</dbReference>
<keyword evidence="3" id="KW-0255">Endonuclease</keyword>
<keyword evidence="4" id="KW-1185">Reference proteome</keyword>
<feature type="domain" description="Endonuclease/exonuclease/phosphatase" evidence="2">
    <location>
        <begin position="122"/>
        <end position="331"/>
    </location>
</feature>
<feature type="transmembrane region" description="Helical" evidence="1">
    <location>
        <begin position="21"/>
        <end position="45"/>
    </location>
</feature>
<dbReference type="GO" id="GO:0004519">
    <property type="term" value="F:endonuclease activity"/>
    <property type="evidence" value="ECO:0007669"/>
    <property type="project" value="UniProtKB-KW"/>
</dbReference>
<name>A0A2S6IF35_9ACTN</name>
<dbReference type="InterPro" id="IPR005135">
    <property type="entry name" value="Endo/exonuclease/phosphatase"/>
</dbReference>
<reference evidence="3 4" key="1">
    <citation type="submission" date="2018-02" db="EMBL/GenBank/DDBJ databases">
        <title>Genomic Encyclopedia of Archaeal and Bacterial Type Strains, Phase II (KMG-II): from individual species to whole genera.</title>
        <authorList>
            <person name="Goeker M."/>
        </authorList>
    </citation>
    <scope>NUCLEOTIDE SEQUENCE [LARGE SCALE GENOMIC DNA]</scope>
    <source>
        <strain evidence="3 4">DSM 22857</strain>
    </source>
</reference>
<protein>
    <submittedName>
        <fullName evidence="3">Endonuclease/exonuclease/phosphatase (EEP) superfamily protein YafD</fullName>
    </submittedName>
</protein>
<evidence type="ECO:0000313" key="3">
    <source>
        <dbReference type="EMBL" id="PPK92834.1"/>
    </source>
</evidence>
<dbReference type="SUPFAM" id="SSF56219">
    <property type="entry name" value="DNase I-like"/>
    <property type="match status" value="1"/>
</dbReference>
<evidence type="ECO:0000313" key="4">
    <source>
        <dbReference type="Proteomes" id="UP000239485"/>
    </source>
</evidence>
<gene>
    <name evidence="3" type="ORF">CLV92_1126</name>
</gene>
<proteinExistence type="predicted"/>